<keyword evidence="2" id="KW-0812">Transmembrane</keyword>
<proteinExistence type="predicted"/>
<feature type="transmembrane region" description="Helical" evidence="2">
    <location>
        <begin position="111"/>
        <end position="131"/>
    </location>
</feature>
<evidence type="ECO:0000256" key="1">
    <source>
        <dbReference type="SAM" id="MobiDB-lite"/>
    </source>
</evidence>
<gene>
    <name evidence="4" type="ORF">FHR32_001327</name>
</gene>
<protein>
    <recommendedName>
        <fullName evidence="3">DUF6286 domain-containing protein</fullName>
    </recommendedName>
</protein>
<accession>A0A7W7RRT1</accession>
<feature type="compositionally biased region" description="Pro residues" evidence="1">
    <location>
        <begin position="1"/>
        <end position="11"/>
    </location>
</feature>
<feature type="transmembrane region" description="Helical" evidence="2">
    <location>
        <begin position="59"/>
        <end position="85"/>
    </location>
</feature>
<sequence>MTVPASPPPTPASGAHLAPDSTTAPGAEIAERPSPLPAGVPRNRAADRAANRAFRPRRVVPAVITAALMTLLGILVAVETISALLGRPVRWIPYDRLLGWASSTTWNSPQVMLGGSVLTALGLLLVLLALVPGQPRLIPARTGDPDLIIGMQRRGFTRSLAHAARQVQGIDRARVRLHGRTAQVTADSSLRDTTGLAEAVRQAVTDRITALAPVDDHPVRVNLRGK</sequence>
<evidence type="ECO:0000313" key="4">
    <source>
        <dbReference type="EMBL" id="MBB4937022.1"/>
    </source>
</evidence>
<feature type="region of interest" description="Disordered" evidence="1">
    <location>
        <begin position="1"/>
        <end position="43"/>
    </location>
</feature>
<name>A0A7W7RRT1_9ACTN</name>
<evidence type="ECO:0000259" key="3">
    <source>
        <dbReference type="Pfam" id="PF19803"/>
    </source>
</evidence>
<dbReference type="Proteomes" id="UP000534286">
    <property type="component" value="Unassembled WGS sequence"/>
</dbReference>
<evidence type="ECO:0000313" key="5">
    <source>
        <dbReference type="Proteomes" id="UP000534286"/>
    </source>
</evidence>
<dbReference type="Pfam" id="PF19803">
    <property type="entry name" value="DUF6286"/>
    <property type="match status" value="1"/>
</dbReference>
<reference evidence="4 5" key="1">
    <citation type="submission" date="2020-08" db="EMBL/GenBank/DDBJ databases">
        <title>Sequencing the genomes of 1000 actinobacteria strains.</title>
        <authorList>
            <person name="Klenk H.-P."/>
        </authorList>
    </citation>
    <scope>NUCLEOTIDE SEQUENCE [LARGE SCALE GENOMIC DNA]</scope>
    <source>
        <strain evidence="4 5">DSM 43023</strain>
    </source>
</reference>
<keyword evidence="2" id="KW-0472">Membrane</keyword>
<dbReference type="InterPro" id="IPR046253">
    <property type="entry name" value="DUF6286"/>
</dbReference>
<organism evidence="4 5">
    <name type="scientific">Streptosporangium album</name>
    <dbReference type="NCBI Taxonomy" id="47479"/>
    <lineage>
        <taxon>Bacteria</taxon>
        <taxon>Bacillati</taxon>
        <taxon>Actinomycetota</taxon>
        <taxon>Actinomycetes</taxon>
        <taxon>Streptosporangiales</taxon>
        <taxon>Streptosporangiaceae</taxon>
        <taxon>Streptosporangium</taxon>
    </lineage>
</organism>
<dbReference type="RefSeq" id="WP_184753464.1">
    <property type="nucleotide sequence ID" value="NZ_BAABEK010000009.1"/>
</dbReference>
<feature type="domain" description="DUF6286" evidence="3">
    <location>
        <begin position="120"/>
        <end position="224"/>
    </location>
</feature>
<dbReference type="AlphaFoldDB" id="A0A7W7RRT1"/>
<keyword evidence="2" id="KW-1133">Transmembrane helix</keyword>
<comment type="caution">
    <text evidence="4">The sequence shown here is derived from an EMBL/GenBank/DDBJ whole genome shotgun (WGS) entry which is preliminary data.</text>
</comment>
<evidence type="ECO:0000256" key="2">
    <source>
        <dbReference type="SAM" id="Phobius"/>
    </source>
</evidence>
<keyword evidence="5" id="KW-1185">Reference proteome</keyword>
<dbReference type="EMBL" id="JACHJU010000001">
    <property type="protein sequence ID" value="MBB4937022.1"/>
    <property type="molecule type" value="Genomic_DNA"/>
</dbReference>